<organism evidence="1 2">
    <name type="scientific">Armillaria tabescens</name>
    <name type="common">Ringless honey mushroom</name>
    <name type="synonym">Agaricus tabescens</name>
    <dbReference type="NCBI Taxonomy" id="1929756"/>
    <lineage>
        <taxon>Eukaryota</taxon>
        <taxon>Fungi</taxon>
        <taxon>Dikarya</taxon>
        <taxon>Basidiomycota</taxon>
        <taxon>Agaricomycotina</taxon>
        <taxon>Agaricomycetes</taxon>
        <taxon>Agaricomycetidae</taxon>
        <taxon>Agaricales</taxon>
        <taxon>Marasmiineae</taxon>
        <taxon>Physalacriaceae</taxon>
        <taxon>Desarmillaria</taxon>
    </lineage>
</organism>
<evidence type="ECO:0000313" key="1">
    <source>
        <dbReference type="EMBL" id="KAK0445669.1"/>
    </source>
</evidence>
<dbReference type="RefSeq" id="XP_060325573.1">
    <property type="nucleotide sequence ID" value="XM_060470056.1"/>
</dbReference>
<reference evidence="1" key="1">
    <citation type="submission" date="2023-06" db="EMBL/GenBank/DDBJ databases">
        <authorList>
            <consortium name="Lawrence Berkeley National Laboratory"/>
            <person name="Ahrendt S."/>
            <person name="Sahu N."/>
            <person name="Indic B."/>
            <person name="Wong-Bajracharya J."/>
            <person name="Merenyi Z."/>
            <person name="Ke H.-M."/>
            <person name="Monk M."/>
            <person name="Kocsube S."/>
            <person name="Drula E."/>
            <person name="Lipzen A."/>
            <person name="Balint B."/>
            <person name="Henrissat B."/>
            <person name="Andreopoulos B."/>
            <person name="Martin F.M."/>
            <person name="Harder C.B."/>
            <person name="Rigling D."/>
            <person name="Ford K.L."/>
            <person name="Foster G.D."/>
            <person name="Pangilinan J."/>
            <person name="Papanicolaou A."/>
            <person name="Barry K."/>
            <person name="LaButti K."/>
            <person name="Viragh M."/>
            <person name="Koriabine M."/>
            <person name="Yan M."/>
            <person name="Riley R."/>
            <person name="Champramary S."/>
            <person name="Plett K.L."/>
            <person name="Tsai I.J."/>
            <person name="Slot J."/>
            <person name="Sipos G."/>
            <person name="Plett J."/>
            <person name="Nagy L.G."/>
            <person name="Grigoriev I.V."/>
        </authorList>
    </citation>
    <scope>NUCLEOTIDE SEQUENCE</scope>
    <source>
        <strain evidence="1">CCBAS 213</strain>
    </source>
</reference>
<dbReference type="EMBL" id="JAUEPS010000049">
    <property type="protein sequence ID" value="KAK0445669.1"/>
    <property type="molecule type" value="Genomic_DNA"/>
</dbReference>
<sequence length="472" mass="52780">MATRLDSNHGTGALGAVSIRAYAESGQDNNDTRHQFGRLGVETNVAARMLSSIFMPNFYLRDTYNELASKREQYNTNVAGHVCTRRLLQVSWPSKTERSELWRRYQEDLSHRIGKGIQNELNLNISLALVPTLYLGRLSFPHIMLSDMFYLDSTSRPSKHGSLCALKSRGKHRGCDTSKHDDTLSLAGSERVPMLRQDHVSTSCERGSSSADQGSNFSWRLNCLDIAPRRCIDIPREQGWIFIRRPRTRFCENPNLPKRKSRGEGKTLFLRRSDSLSASKIWTRKRCEGQSTGSTMRDRFLSARLQGPDIRTSNRQCVIFPSARFLEEGIARRIIDASKDAHVFNSKGSKCRGLVLCDIHTGDPVKLVSLARVRGVAESAGMACMLVGIGVIEGIWVTIGEDVDFKCTGESHLVEGRNVMTGKGGIVKKVVLLDVRVQQVYGPMQRMPVDVVAIDEWPCTTAVRQSNGKCTM</sequence>
<accession>A0AA39MTP7</accession>
<dbReference type="AlphaFoldDB" id="A0AA39MTP7"/>
<dbReference type="Proteomes" id="UP001175211">
    <property type="component" value="Unassembled WGS sequence"/>
</dbReference>
<protein>
    <submittedName>
        <fullName evidence="1">Uncharacterized protein</fullName>
    </submittedName>
</protein>
<evidence type="ECO:0000313" key="2">
    <source>
        <dbReference type="Proteomes" id="UP001175211"/>
    </source>
</evidence>
<proteinExistence type="predicted"/>
<name>A0AA39MTP7_ARMTA</name>
<comment type="caution">
    <text evidence="1">The sequence shown here is derived from an EMBL/GenBank/DDBJ whole genome shotgun (WGS) entry which is preliminary data.</text>
</comment>
<gene>
    <name evidence="1" type="ORF">EV420DRAFT_1484300</name>
</gene>
<keyword evidence="2" id="KW-1185">Reference proteome</keyword>
<dbReference type="GeneID" id="85353604"/>